<evidence type="ECO:0000256" key="4">
    <source>
        <dbReference type="ARBA" id="ARBA00023237"/>
    </source>
</evidence>
<dbReference type="GO" id="GO:0051205">
    <property type="term" value="P:protein insertion into membrane"/>
    <property type="evidence" value="ECO:0007669"/>
    <property type="project" value="UniProtKB-UniRule"/>
</dbReference>
<keyword evidence="9" id="KW-1185">Reference proteome</keyword>
<dbReference type="InterPro" id="IPR017689">
    <property type="entry name" value="BamD"/>
</dbReference>
<dbReference type="HOGENOM" id="CLU_065982_0_1_6"/>
<reference evidence="8 9" key="1">
    <citation type="submission" date="2014-01" db="EMBL/GenBank/DDBJ databases">
        <title>Full genme sequencing of cellulolytic bacterium Gynuella sunshinyii YC6258T gen. nov., sp. nov.</title>
        <authorList>
            <person name="Khan H."/>
            <person name="Chung E.J."/>
            <person name="Chung Y.R."/>
        </authorList>
    </citation>
    <scope>NUCLEOTIDE SEQUENCE [LARGE SCALE GENOMIC DNA]</scope>
    <source>
        <strain evidence="8 9">YC6258</strain>
    </source>
</reference>
<evidence type="ECO:0000256" key="6">
    <source>
        <dbReference type="HAMAP-Rule" id="MF_00922"/>
    </source>
</evidence>
<evidence type="ECO:0000256" key="5">
    <source>
        <dbReference type="ARBA" id="ARBA00023288"/>
    </source>
</evidence>
<dbReference type="SUPFAM" id="SSF48452">
    <property type="entry name" value="TPR-like"/>
    <property type="match status" value="1"/>
</dbReference>
<dbReference type="GO" id="GO:1990063">
    <property type="term" value="C:Bam protein complex"/>
    <property type="evidence" value="ECO:0007669"/>
    <property type="project" value="TreeGrafter"/>
</dbReference>
<evidence type="ECO:0000256" key="1">
    <source>
        <dbReference type="ARBA" id="ARBA00022729"/>
    </source>
</evidence>
<dbReference type="InterPro" id="IPR011990">
    <property type="entry name" value="TPR-like_helical_dom_sf"/>
</dbReference>
<comment type="function">
    <text evidence="6">Part of the outer membrane protein assembly complex, which is involved in assembly and insertion of beta-barrel proteins into the outer membrane.</text>
</comment>
<keyword evidence="3 6" id="KW-0564">Palmitate</keyword>
<keyword evidence="2 6" id="KW-0472">Membrane</keyword>
<dbReference type="PANTHER" id="PTHR37423:SF1">
    <property type="entry name" value="OUTER MEMBRANE PROTEIN ASSEMBLY FACTOR BAMD"/>
    <property type="match status" value="1"/>
</dbReference>
<dbReference type="EMBL" id="CP007142">
    <property type="protein sequence ID" value="AJQ97415.1"/>
    <property type="molecule type" value="Genomic_DNA"/>
</dbReference>
<dbReference type="KEGG" id="gsn:YC6258_05385"/>
<dbReference type="NCBIfam" id="TIGR03302">
    <property type="entry name" value="OM_YfiO"/>
    <property type="match status" value="1"/>
</dbReference>
<protein>
    <recommendedName>
        <fullName evidence="6">Outer membrane protein assembly factor BamD</fullName>
    </recommendedName>
</protein>
<organism evidence="8 9">
    <name type="scientific">Gynuella sunshinyii YC6258</name>
    <dbReference type="NCBI Taxonomy" id="1445510"/>
    <lineage>
        <taxon>Bacteria</taxon>
        <taxon>Pseudomonadati</taxon>
        <taxon>Pseudomonadota</taxon>
        <taxon>Gammaproteobacteria</taxon>
        <taxon>Oceanospirillales</taxon>
        <taxon>Saccharospirillaceae</taxon>
        <taxon>Gynuella</taxon>
    </lineage>
</organism>
<dbReference type="PANTHER" id="PTHR37423">
    <property type="entry name" value="SOLUBLE LYTIC MUREIN TRANSGLYCOSYLASE-RELATED"/>
    <property type="match status" value="1"/>
</dbReference>
<accession>A0A0C5VDK7</accession>
<dbReference type="PROSITE" id="PS51257">
    <property type="entry name" value="PROKAR_LIPOPROTEIN"/>
    <property type="match status" value="1"/>
</dbReference>
<dbReference type="Gene3D" id="1.25.40.10">
    <property type="entry name" value="Tetratricopeptide repeat domain"/>
    <property type="match status" value="1"/>
</dbReference>
<dbReference type="CDD" id="cd15830">
    <property type="entry name" value="BamD"/>
    <property type="match status" value="1"/>
</dbReference>
<feature type="domain" description="Outer membrane lipoprotein BamD-like" evidence="7">
    <location>
        <begin position="28"/>
        <end position="230"/>
    </location>
</feature>
<evidence type="ECO:0000313" key="9">
    <source>
        <dbReference type="Proteomes" id="UP000032266"/>
    </source>
</evidence>
<dbReference type="GO" id="GO:0043165">
    <property type="term" value="P:Gram-negative-bacterium-type cell outer membrane assembly"/>
    <property type="evidence" value="ECO:0007669"/>
    <property type="project" value="UniProtKB-UniRule"/>
</dbReference>
<keyword evidence="1 6" id="KW-0732">Signal</keyword>
<dbReference type="RefSeq" id="WP_044619162.1">
    <property type="nucleotide sequence ID" value="NZ_CP007142.1"/>
</dbReference>
<dbReference type="HAMAP" id="MF_00922">
    <property type="entry name" value="OM_assembly_BamD"/>
    <property type="match status" value="1"/>
</dbReference>
<evidence type="ECO:0000259" key="7">
    <source>
        <dbReference type="Pfam" id="PF13525"/>
    </source>
</evidence>
<keyword evidence="5 6" id="KW-0449">Lipoprotein</keyword>
<dbReference type="InterPro" id="IPR039565">
    <property type="entry name" value="BamD-like"/>
</dbReference>
<gene>
    <name evidence="6" type="primary">bamD</name>
    <name evidence="8" type="ORF">YC6258_05385</name>
</gene>
<comment type="subcellular location">
    <subcellularLocation>
        <location evidence="6">Cell outer membrane</location>
        <topology evidence="6">Lipid-anchor</topology>
    </subcellularLocation>
</comment>
<dbReference type="Proteomes" id="UP000032266">
    <property type="component" value="Chromosome"/>
</dbReference>
<dbReference type="Pfam" id="PF13525">
    <property type="entry name" value="YfiO"/>
    <property type="match status" value="1"/>
</dbReference>
<evidence type="ECO:0000256" key="3">
    <source>
        <dbReference type="ARBA" id="ARBA00023139"/>
    </source>
</evidence>
<dbReference type="STRING" id="1445510.YC6258_05385"/>
<evidence type="ECO:0000256" key="2">
    <source>
        <dbReference type="ARBA" id="ARBA00023136"/>
    </source>
</evidence>
<dbReference type="AlphaFoldDB" id="A0A0C5VDK7"/>
<sequence>MKLLAFPKIPAILITSLIISSCATQVVDEESLYQAAEKSMDRKNYTTALSKLKQMEDLYPFSRYAVQVQLDQIYATYKSRNLAEAVVLADRFVRLNPDDPQVEYAWYLRGLAAYDLSLKGTSIVNGNYPEARNPSAAQMAFTYLDDFVFRFPKSEYAPDARYKMNIIRNRLARHELVVADFYLRRGAWVAAANRAVTVLEQYEGSTASADALAILATAYGEMDQPDLQQKTVAILQSNFPDHPSLSKGSFKSVR</sequence>
<comment type="subunit">
    <text evidence="6">Part of the Bam complex.</text>
</comment>
<keyword evidence="4 6" id="KW-0998">Cell outer membrane</keyword>
<evidence type="ECO:0000313" key="8">
    <source>
        <dbReference type="EMBL" id="AJQ97415.1"/>
    </source>
</evidence>
<comment type="similarity">
    <text evidence="6">Belongs to the BamD family.</text>
</comment>
<name>A0A0C5VDK7_9GAMM</name>
<proteinExistence type="inferred from homology"/>